<sequence>MSLENIEAARPVGWTIDKNNGFVHIKDENGTFRIKLDPPDWRTDYPHMHIYDENENLLDINGNIVNRRSPEGHIPWNNGGN</sequence>
<dbReference type="AlphaFoldDB" id="A0AB36JPC1"/>
<reference evidence="3 4" key="1">
    <citation type="submission" date="2016-12" db="EMBL/GenBank/DDBJ databases">
        <authorList>
            <person name="Gulvik C.A."/>
        </authorList>
    </citation>
    <scope>NUCLEOTIDE SEQUENCE [LARGE SCALE GENOMIC DNA]</scope>
    <source>
        <strain evidence="2 4">12-5202</strain>
        <strain evidence="1 3">12-5291</strain>
    </source>
</reference>
<gene>
    <name evidence="2" type="ORF">BVE84_08850</name>
    <name evidence="1" type="ORF">BVE86_07175</name>
</gene>
<evidence type="ECO:0000313" key="4">
    <source>
        <dbReference type="Proteomes" id="UP000188946"/>
    </source>
</evidence>
<evidence type="ECO:0000313" key="2">
    <source>
        <dbReference type="EMBL" id="ONK26736.1"/>
    </source>
</evidence>
<accession>A0AB36JPC1</accession>
<dbReference type="Proteomes" id="UP000188946">
    <property type="component" value="Unassembled WGS sequence"/>
</dbReference>
<evidence type="ECO:0000313" key="1">
    <source>
        <dbReference type="EMBL" id="ONK26487.1"/>
    </source>
</evidence>
<dbReference type="EMBL" id="MSPR01000020">
    <property type="protein sequence ID" value="ONK26736.1"/>
    <property type="molecule type" value="Genomic_DNA"/>
</dbReference>
<dbReference type="EMBL" id="MSPT01000015">
    <property type="protein sequence ID" value="ONK26487.1"/>
    <property type="molecule type" value="Genomic_DNA"/>
</dbReference>
<protein>
    <submittedName>
        <fullName evidence="1">Transposase</fullName>
    </submittedName>
</protein>
<organism evidence="1 3">
    <name type="scientific">Streptococcus azizii</name>
    <dbReference type="NCBI Taxonomy" id="1579424"/>
    <lineage>
        <taxon>Bacteria</taxon>
        <taxon>Bacillati</taxon>
        <taxon>Bacillota</taxon>
        <taxon>Bacilli</taxon>
        <taxon>Lactobacillales</taxon>
        <taxon>Streptococcaceae</taxon>
        <taxon>Streptococcus</taxon>
    </lineage>
</organism>
<proteinExistence type="predicted"/>
<evidence type="ECO:0000313" key="3">
    <source>
        <dbReference type="Proteomes" id="UP000188600"/>
    </source>
</evidence>
<dbReference type="Proteomes" id="UP000188600">
    <property type="component" value="Unassembled WGS sequence"/>
</dbReference>
<keyword evidence="4" id="KW-1185">Reference proteome</keyword>
<name>A0AB36JPC1_9STRE</name>
<comment type="caution">
    <text evidence="1">The sequence shown here is derived from an EMBL/GenBank/DDBJ whole genome shotgun (WGS) entry which is preliminary data.</text>
</comment>